<dbReference type="AlphaFoldDB" id="A0A0H5R9Z3"/>
<organism evidence="1">
    <name type="scientific">Spongospora subterranea</name>
    <dbReference type="NCBI Taxonomy" id="70186"/>
    <lineage>
        <taxon>Eukaryota</taxon>
        <taxon>Sar</taxon>
        <taxon>Rhizaria</taxon>
        <taxon>Endomyxa</taxon>
        <taxon>Phytomyxea</taxon>
        <taxon>Plasmodiophorida</taxon>
        <taxon>Plasmodiophoridae</taxon>
        <taxon>Spongospora</taxon>
    </lineage>
</organism>
<accession>A0A0H5R9Z3</accession>
<evidence type="ECO:0000313" key="1">
    <source>
        <dbReference type="EMBL" id="CRZ05239.1"/>
    </source>
</evidence>
<name>A0A0H5R9Z3_9EUKA</name>
<proteinExistence type="predicted"/>
<reference evidence="1" key="1">
    <citation type="submission" date="2015-04" db="EMBL/GenBank/DDBJ databases">
        <title>The genome sequence of the plant pathogenic Rhizarian Plasmodiophora brassicae reveals insights in its biotrophic life cycle and the origin of chitin synthesis.</title>
        <authorList>
            <person name="Schwelm A."/>
            <person name="Fogelqvist J."/>
            <person name="Knaust A."/>
            <person name="Julke S."/>
            <person name="Lilja T."/>
            <person name="Dhandapani V."/>
            <person name="Bonilla-Rosso G."/>
            <person name="Karlsson M."/>
            <person name="Shevchenko A."/>
            <person name="Choi S.R."/>
            <person name="Kim H.G."/>
            <person name="Park J.Y."/>
            <person name="Lim Y.P."/>
            <person name="Ludwig-Muller J."/>
            <person name="Dixelius C."/>
        </authorList>
    </citation>
    <scope>NUCLEOTIDE SEQUENCE</scope>
    <source>
        <tissue evidence="1">Potato root galls</tissue>
    </source>
</reference>
<sequence>MEIPSSVRDKYEFIDGNSKICVNAKYKVSHSGKLFVSAASSGNRQQSLNKAATWDNVVYTSAKLQKLPDRGDILSIKNNNRFSLCKMLLNAGKQEILSASRQLMML</sequence>
<dbReference type="EMBL" id="HACM01004797">
    <property type="protein sequence ID" value="CRZ05239.1"/>
    <property type="molecule type" value="Transcribed_RNA"/>
</dbReference>
<protein>
    <submittedName>
        <fullName evidence="1">Uncharacterized protein</fullName>
    </submittedName>
</protein>